<evidence type="ECO:0000313" key="2">
    <source>
        <dbReference type="Proteomes" id="UP001732700"/>
    </source>
</evidence>
<name>A0ACD5WQN9_AVESA</name>
<keyword evidence="2" id="KW-1185">Reference proteome</keyword>
<organism evidence="1 2">
    <name type="scientific">Avena sativa</name>
    <name type="common">Oat</name>
    <dbReference type="NCBI Taxonomy" id="4498"/>
    <lineage>
        <taxon>Eukaryota</taxon>
        <taxon>Viridiplantae</taxon>
        <taxon>Streptophyta</taxon>
        <taxon>Embryophyta</taxon>
        <taxon>Tracheophyta</taxon>
        <taxon>Spermatophyta</taxon>
        <taxon>Magnoliopsida</taxon>
        <taxon>Liliopsida</taxon>
        <taxon>Poales</taxon>
        <taxon>Poaceae</taxon>
        <taxon>BOP clade</taxon>
        <taxon>Pooideae</taxon>
        <taxon>Poodae</taxon>
        <taxon>Poeae</taxon>
        <taxon>Poeae Chloroplast Group 1 (Aveneae type)</taxon>
        <taxon>Aveninae</taxon>
        <taxon>Avena</taxon>
    </lineage>
</organism>
<dbReference type="Proteomes" id="UP001732700">
    <property type="component" value="Chromosome 4C"/>
</dbReference>
<dbReference type="EnsemblPlants" id="AVESA.00010b.r2.4CG1249700.1">
    <property type="protein sequence ID" value="AVESA.00010b.r2.4CG1249700.1.CDS"/>
    <property type="gene ID" value="AVESA.00010b.r2.4CG1249700"/>
</dbReference>
<proteinExistence type="predicted"/>
<reference evidence="1" key="2">
    <citation type="submission" date="2025-09" db="UniProtKB">
        <authorList>
            <consortium name="EnsemblPlants"/>
        </authorList>
    </citation>
    <scope>IDENTIFICATION</scope>
</reference>
<protein>
    <submittedName>
        <fullName evidence="1">Uncharacterized protein</fullName>
    </submittedName>
</protein>
<sequence>MELLPPISVSLGAMVSLAGKLDALQPLDTKLKDEVMKLKARLLKLSKARDPPATVSTWINDVRELSYDMDNCVDARPREEDWIDQMQGFKARLKEANGRYDRYIPESVAVADPDHRLLIMVDGDRKHAEDPVVGLYGAGGPVDRLIQRLSHEEKKLIVVPILGAGGIGKTTLVKQIWRQRKLGDFHCRAFVRTAKKPDMRRILRSILAQVRPHRPPDANEVHDLIQELNEHLKDKRYLLIIDDLWATSVWDVASRAFPEGNHGSRIITTTEIEDVALSCCSYQSAACIFEMVTLSDSQSKDLFTSAVFRSGEQYSPLLHKVTGEIIRRCAGFPQAIICISSVVASQGDANRVQNREQILNSLPTDTTSSQILKQVIEFCYNCLPSCLQTCLLYLSLYPENYIILKEDIVKQWVAEDFILAPNKMEVAGSYFDILVSMGLIQQIDVDYSDEILYYAVHHTVHALITSKSIKENFVTVMDYSQRTGRFSNNVSRLSLQFGSATHATSPASTTTGLSQLRSLAYFGLGSCWPASVYEFKLLRSLILHIWADKPRAGAGVDLRRISELLLLRYLQVTCNDTVHLPYQLHDLKELETVDINATVGAVPSDIFHLLSLLHLRLGAGTEVPDVTGILKSATLIPPFSLDDESSSPPICSSVKTIDLFLPICRIPKWIGKFRKLSILKIVVRQLLRDDMNNMQGLPSLTVLSLYVQQRTREHTVFPTESFSALEYFEFRCGVLRLIFQKGAMPNLRRLKLGFDAGRGKQYGCSLVGFEHLSNVQEIVAIIGVAAGAEESGWEAAKTAFQKSIGNHPSSVSVIRTVMSDEEYGCPEKQKHSIIEKNPPGEQPGNEKQESRKDIKQSTDTNSQSVNRSASMVRVGEESFLVAAVGWFVSPNITRLMEIARSCTASKYKLSLDKKKNLAKLAEDLGDIKGFLHPHSMCLVNDSTWLNRLWRLKDAIHDAEEMLDLFESHVLELEAAENLKKKQHSGASSSSGSKKSTYFPWINIKRGASLGHLNKVHKNLVEIRESVRELNQDPSTRGAVLSPISREGMGPRPVRDNKLFFGYDDEYEQLVSMLRDSNTEKKVISIIGHAGMGKTELARQAFYKMKGEFHQLIWVPAYGKKTEFDVLEVIWKSAASAKSIDQIMNISGLKMELRKLFSTKKCLLVLDDVWNDEGATSELERKQAWTGLRSLVGDRCKIVITTRAKICSTTLCADASIVLNGIKPKDIKLLLNDTANLMTDSSQIRIQKLLDSQVLKFKGSPLAAEEIGKELKKQTRISARCNILTNMDQFMVSVLKGHLLTYHHLPPHLQRCFAFCSIFPYNWRFEPAKLTKMWIALGFVEESRHGLGGIMGSMEDIARGYFDSLVDRSLFQSEEASKRSSMGEGEKLYVIHEQIHWMIRLASKKNCARIYHDSTSNSASKTHIPETVRHLSVTSGCFDQLKEYSIILSNLRTLIVLKEEDDGNDPARLISAIDKDILKQFKGVRVLDLTGTGITQLPENIGKLQHVRYLGLPNTISGDLSDHVTRLLLLETLSIDDKINNTRKKRECIIANIRGIGRLVKLREPMDFQVKEGHSVWELAEMNSLQGTLSIKGLDAVPSKEEAEEACLQKKVHVKVLKLEWGPPNPQHVDDGEAASAPANNNLAVAVLEGLQPHPYLHDLTITRYPGATSPKWLGTLEKLARLYLRNCRSLQALPAMGGLPCLEILDVRELTSVEKIDDRFCGGGLFPKLKKIILHDMPKLVAWDDTPKLAFPQLREVIIIDCPLLYSLSGLGCCTGPLDLHLKGCPAITRHNLPASFSTGDSVCIFQ</sequence>
<accession>A0ACD5WQN9</accession>
<evidence type="ECO:0000313" key="1">
    <source>
        <dbReference type="EnsemblPlants" id="AVESA.00010b.r2.4CG1249700.1.CDS"/>
    </source>
</evidence>
<reference evidence="1" key="1">
    <citation type="submission" date="2021-05" db="EMBL/GenBank/DDBJ databases">
        <authorList>
            <person name="Scholz U."/>
            <person name="Mascher M."/>
            <person name="Fiebig A."/>
        </authorList>
    </citation>
    <scope>NUCLEOTIDE SEQUENCE [LARGE SCALE GENOMIC DNA]</scope>
</reference>